<accession>A0A917B7M0</accession>
<gene>
    <name evidence="2" type="ORF">GCM10011399_21430</name>
</gene>
<dbReference type="AlphaFoldDB" id="A0A917B7M0"/>
<dbReference type="EMBL" id="BMGP01000003">
    <property type="protein sequence ID" value="GGF27848.1"/>
    <property type="molecule type" value="Genomic_DNA"/>
</dbReference>
<dbReference type="InterPro" id="IPR032710">
    <property type="entry name" value="NTF2-like_dom_sf"/>
</dbReference>
<evidence type="ECO:0000313" key="2">
    <source>
        <dbReference type="EMBL" id="GGF27848.1"/>
    </source>
</evidence>
<sequence>MATTAELLRANLHQVFGRDAALRRPAIEASFAAEATFTDPEHATQGWDGIEQTAAAFLDAAPADFVFVEDGPIYTGTGSGALPWAFGPAGAPVVHGIDIITVRDGKIVALNTLVHQ</sequence>
<dbReference type="Gene3D" id="3.10.450.50">
    <property type="match status" value="1"/>
</dbReference>
<reference evidence="2 3" key="1">
    <citation type="journal article" date="2014" name="Int. J. Syst. Evol. Microbiol.">
        <title>Complete genome sequence of Corynebacterium casei LMG S-19264T (=DSM 44701T), isolated from a smear-ripened cheese.</title>
        <authorList>
            <consortium name="US DOE Joint Genome Institute (JGI-PGF)"/>
            <person name="Walter F."/>
            <person name="Albersmeier A."/>
            <person name="Kalinowski J."/>
            <person name="Ruckert C."/>
        </authorList>
    </citation>
    <scope>NUCLEOTIDE SEQUENCE [LARGE SCALE GENOMIC DNA]</scope>
    <source>
        <strain evidence="2 3">CGMCC 1.12976</strain>
    </source>
</reference>
<dbReference type="RefSeq" id="WP_188677947.1">
    <property type="nucleotide sequence ID" value="NZ_BMGP01000003.1"/>
</dbReference>
<keyword evidence="3" id="KW-1185">Reference proteome</keyword>
<dbReference type="Pfam" id="PF12680">
    <property type="entry name" value="SnoaL_2"/>
    <property type="match status" value="1"/>
</dbReference>
<proteinExistence type="predicted"/>
<evidence type="ECO:0000259" key="1">
    <source>
        <dbReference type="Pfam" id="PF12680"/>
    </source>
</evidence>
<evidence type="ECO:0000313" key="3">
    <source>
        <dbReference type="Proteomes" id="UP000598775"/>
    </source>
</evidence>
<dbReference type="Proteomes" id="UP000598775">
    <property type="component" value="Unassembled WGS sequence"/>
</dbReference>
<organism evidence="2 3">
    <name type="scientific">Subtercola lobariae</name>
    <dbReference type="NCBI Taxonomy" id="1588641"/>
    <lineage>
        <taxon>Bacteria</taxon>
        <taxon>Bacillati</taxon>
        <taxon>Actinomycetota</taxon>
        <taxon>Actinomycetes</taxon>
        <taxon>Micrococcales</taxon>
        <taxon>Microbacteriaceae</taxon>
        <taxon>Subtercola</taxon>
    </lineage>
</organism>
<dbReference type="SUPFAM" id="SSF54427">
    <property type="entry name" value="NTF2-like"/>
    <property type="match status" value="1"/>
</dbReference>
<feature type="domain" description="SnoaL-like" evidence="1">
    <location>
        <begin position="25"/>
        <end position="109"/>
    </location>
</feature>
<name>A0A917B7M0_9MICO</name>
<protein>
    <recommendedName>
        <fullName evidence="1">SnoaL-like domain-containing protein</fullName>
    </recommendedName>
</protein>
<comment type="caution">
    <text evidence="2">The sequence shown here is derived from an EMBL/GenBank/DDBJ whole genome shotgun (WGS) entry which is preliminary data.</text>
</comment>
<dbReference type="InterPro" id="IPR037401">
    <property type="entry name" value="SnoaL-like"/>
</dbReference>